<proteinExistence type="predicted"/>
<dbReference type="VEuPathDB" id="FungiDB:PC110_g13718"/>
<evidence type="ECO:0000313" key="2">
    <source>
        <dbReference type="EMBL" id="KAG3207936.1"/>
    </source>
</evidence>
<feature type="region of interest" description="Disordered" evidence="1">
    <location>
        <begin position="56"/>
        <end position="146"/>
    </location>
</feature>
<organism evidence="2 3">
    <name type="scientific">Phytophthora cactorum</name>
    <dbReference type="NCBI Taxonomy" id="29920"/>
    <lineage>
        <taxon>Eukaryota</taxon>
        <taxon>Sar</taxon>
        <taxon>Stramenopiles</taxon>
        <taxon>Oomycota</taxon>
        <taxon>Peronosporomycetes</taxon>
        <taxon>Peronosporales</taxon>
        <taxon>Peronosporaceae</taxon>
        <taxon>Phytophthora</taxon>
    </lineage>
</organism>
<comment type="caution">
    <text evidence="2">The sequence shown here is derived from an EMBL/GenBank/DDBJ whole genome shotgun (WGS) entry which is preliminary data.</text>
</comment>
<dbReference type="EMBL" id="RCMV01001594">
    <property type="protein sequence ID" value="KAG3207936.1"/>
    <property type="molecule type" value="Genomic_DNA"/>
</dbReference>
<dbReference type="Proteomes" id="UP000760860">
    <property type="component" value="Unassembled WGS sequence"/>
</dbReference>
<name>A0A8T1H7A4_9STRA</name>
<accession>A0A8T1H7A4</accession>
<evidence type="ECO:0000256" key="1">
    <source>
        <dbReference type="SAM" id="MobiDB-lite"/>
    </source>
</evidence>
<evidence type="ECO:0000313" key="3">
    <source>
        <dbReference type="Proteomes" id="UP000760860"/>
    </source>
</evidence>
<dbReference type="AlphaFoldDB" id="A0A8T1H7A4"/>
<sequence>MTLWHDVTTLEYEVAYDDYRDSDMCCVAVFNTGSLRGAVDDDDGDEDFIYDEDFARREEREEEEAEKLPSDLVESPNAARKAGSQRKQSAKRLKNSQDSSKKESTPASLSCKMRHSPHVLSPPPRKKLKEEELVARSRNHQQGVDEEVATTLATSEHVPRKRTSKHLEELESMGNQYDEVVKRKNNLKFRIRSSETTKRFNSTNPPKLHYPSEFEWTHKIFRCTHGVTQGSRSKGHRKSRYRTCKARLTAAVAPVARNTHAILIRNENHTHSHPNIGTQASAYLTTKTLPLDEHDREGKIPYFLAMPLG</sequence>
<protein>
    <submittedName>
        <fullName evidence="2">Uncharacterized protein</fullName>
    </submittedName>
</protein>
<reference evidence="2" key="1">
    <citation type="submission" date="2018-05" db="EMBL/GenBank/DDBJ databases">
        <title>Effector identification in a new, highly contiguous assembly of the strawberry crown rot pathogen Phytophthora cactorum.</title>
        <authorList>
            <person name="Armitage A.D."/>
            <person name="Nellist C.F."/>
            <person name="Bates H."/>
            <person name="Vickerstaff R.J."/>
            <person name="Harrison R.J."/>
        </authorList>
    </citation>
    <scope>NUCLEOTIDE SEQUENCE</scope>
    <source>
        <strain evidence="2">P421</strain>
    </source>
</reference>
<gene>
    <name evidence="2" type="ORF">PC129_g21030</name>
</gene>